<keyword evidence="5" id="KW-0702">S-nitrosylation</keyword>
<dbReference type="SUPFAM" id="SSF51735">
    <property type="entry name" value="NAD(P)-binding Rossmann-fold domains"/>
    <property type="match status" value="10"/>
</dbReference>
<evidence type="ECO:0000256" key="36">
    <source>
        <dbReference type="ARBA" id="ARBA00048650"/>
    </source>
</evidence>
<comment type="catalytic activity">
    <reaction evidence="13">
        <text>a (3R)-hydroxyacyl-[ACP] = a (2E)-enoyl-[ACP] + H2O</text>
        <dbReference type="Rhea" id="RHEA:13097"/>
        <dbReference type="Rhea" id="RHEA-COMP:9925"/>
        <dbReference type="Rhea" id="RHEA-COMP:9945"/>
        <dbReference type="ChEBI" id="CHEBI:15377"/>
        <dbReference type="ChEBI" id="CHEBI:78784"/>
        <dbReference type="ChEBI" id="CHEBI:78827"/>
        <dbReference type="EC" id="4.2.1.59"/>
    </reaction>
    <physiologicalReaction direction="left-to-right" evidence="13">
        <dbReference type="Rhea" id="RHEA:13098"/>
    </physiologicalReaction>
</comment>
<dbReference type="SMART" id="SM00826">
    <property type="entry name" value="PKS_DH"/>
    <property type="match status" value="2"/>
</dbReference>
<evidence type="ECO:0000256" key="37">
    <source>
        <dbReference type="ARBA" id="ARBA00048691"/>
    </source>
</evidence>
<dbReference type="SUPFAM" id="SSF55048">
    <property type="entry name" value="Probable ACP-binding domain of malonyl-CoA ACP transacylase"/>
    <property type="match status" value="4"/>
</dbReference>
<keyword evidence="4" id="KW-0808">Transferase</keyword>
<dbReference type="InterPro" id="IPR016036">
    <property type="entry name" value="Malonyl_transacylase_ACP-bd"/>
</dbReference>
<dbReference type="InterPro" id="IPR011032">
    <property type="entry name" value="GroES-like_sf"/>
</dbReference>
<feature type="domain" description="PKS/mFAS DH" evidence="53">
    <location>
        <begin position="4451"/>
        <end position="4725"/>
    </location>
</feature>
<dbReference type="InterPro" id="IPR009081">
    <property type="entry name" value="PP-bd_ACP"/>
</dbReference>
<dbReference type="InterPro" id="IPR020841">
    <property type="entry name" value="PKS_Beta-ketoAc_synthase_dom"/>
</dbReference>
<feature type="region of interest" description="C-terminal hotdog fold" evidence="49">
    <location>
        <begin position="1067"/>
        <end position="1203"/>
    </location>
</feature>
<evidence type="ECO:0000256" key="14">
    <source>
        <dbReference type="ARBA" id="ARBA00023398"/>
    </source>
</evidence>
<comment type="catalytic activity">
    <reaction evidence="16">
        <text>(3R)-hydroxyhexadecanoyl-[ACP] = (2E)-hexadecenoyl-[ACP] + H2O</text>
        <dbReference type="Rhea" id="RHEA:41908"/>
        <dbReference type="Rhea" id="RHEA-COMP:9650"/>
        <dbReference type="Rhea" id="RHEA-COMP:9651"/>
        <dbReference type="ChEBI" id="CHEBI:15377"/>
        <dbReference type="ChEBI" id="CHEBI:78480"/>
        <dbReference type="ChEBI" id="CHEBI:78481"/>
    </reaction>
    <physiologicalReaction direction="left-to-right" evidence="16">
        <dbReference type="Rhea" id="RHEA:41909"/>
    </physiologicalReaction>
</comment>
<evidence type="ECO:0000256" key="26">
    <source>
        <dbReference type="ARBA" id="ARBA00047810"/>
    </source>
</evidence>
<comment type="catalytic activity">
    <reaction evidence="37">
        <text>holo-[ACP] + acetyl-CoA = acetyl-[ACP] + CoA</text>
        <dbReference type="Rhea" id="RHEA:41788"/>
        <dbReference type="Rhea" id="RHEA-COMP:9621"/>
        <dbReference type="Rhea" id="RHEA-COMP:9685"/>
        <dbReference type="ChEBI" id="CHEBI:57287"/>
        <dbReference type="ChEBI" id="CHEBI:57288"/>
        <dbReference type="ChEBI" id="CHEBI:64479"/>
        <dbReference type="ChEBI" id="CHEBI:78446"/>
        <dbReference type="EC" id="2.3.1.38"/>
    </reaction>
    <physiologicalReaction direction="left-to-right" evidence="37">
        <dbReference type="Rhea" id="RHEA:41789"/>
    </physiologicalReaction>
</comment>
<evidence type="ECO:0000256" key="2">
    <source>
        <dbReference type="ARBA" id="ARBA00022450"/>
    </source>
</evidence>
<dbReference type="InterPro" id="IPR036736">
    <property type="entry name" value="ACP-like_sf"/>
</dbReference>
<evidence type="ECO:0000256" key="4">
    <source>
        <dbReference type="ARBA" id="ARBA00022679"/>
    </source>
</evidence>
<feature type="region of interest" description="N-terminal hotdog fold" evidence="49">
    <location>
        <begin position="4451"/>
        <end position="4574"/>
    </location>
</feature>
<dbReference type="InterPro" id="IPR020802">
    <property type="entry name" value="TesA-like"/>
</dbReference>
<comment type="catalytic activity">
    <reaction evidence="47">
        <text>(2E)-decenoyl-[ACP] + NADPH + H(+) = decanoyl-[ACP] + NADP(+)</text>
        <dbReference type="Rhea" id="RHEA:41864"/>
        <dbReference type="Rhea" id="RHEA-COMP:9639"/>
        <dbReference type="Rhea" id="RHEA-COMP:9640"/>
        <dbReference type="ChEBI" id="CHEBI:15378"/>
        <dbReference type="ChEBI" id="CHEBI:57783"/>
        <dbReference type="ChEBI" id="CHEBI:58349"/>
        <dbReference type="ChEBI" id="CHEBI:78467"/>
        <dbReference type="ChEBI" id="CHEBI:78468"/>
    </reaction>
    <physiologicalReaction direction="left-to-right" evidence="47">
        <dbReference type="Rhea" id="RHEA:41865"/>
    </physiologicalReaction>
</comment>
<evidence type="ECO:0000256" key="38">
    <source>
        <dbReference type="ARBA" id="ARBA00048704"/>
    </source>
</evidence>
<dbReference type="PROSITE" id="PS00606">
    <property type="entry name" value="KS3_1"/>
    <property type="match status" value="4"/>
</dbReference>
<keyword evidence="3" id="KW-0597">Phosphoprotein</keyword>
<dbReference type="InterPro" id="IPR006162">
    <property type="entry name" value="Ppantetheine_attach_site"/>
</dbReference>
<comment type="catalytic activity">
    <reaction evidence="25">
        <text>dodecanoyl-[ACP] + malonyl-[ACP] + H(+) = 3-oxotetradecanoyl-[ACP] + holo-[ACP] + CO2</text>
        <dbReference type="Rhea" id="RHEA:41884"/>
        <dbReference type="Rhea" id="RHEA-COMP:9623"/>
        <dbReference type="Rhea" id="RHEA-COMP:9644"/>
        <dbReference type="Rhea" id="RHEA-COMP:9645"/>
        <dbReference type="Rhea" id="RHEA-COMP:9685"/>
        <dbReference type="ChEBI" id="CHEBI:15378"/>
        <dbReference type="ChEBI" id="CHEBI:16526"/>
        <dbReference type="ChEBI" id="CHEBI:64479"/>
        <dbReference type="ChEBI" id="CHEBI:65264"/>
        <dbReference type="ChEBI" id="CHEBI:78449"/>
        <dbReference type="ChEBI" id="CHEBI:78473"/>
    </reaction>
    <physiologicalReaction direction="left-to-right" evidence="25">
        <dbReference type="Rhea" id="RHEA:41885"/>
    </physiologicalReaction>
</comment>
<evidence type="ECO:0000256" key="16">
    <source>
        <dbReference type="ARBA" id="ARBA00023401"/>
    </source>
</evidence>
<comment type="catalytic activity">
    <reaction evidence="23">
        <text>tetradecanoyl-[ACP] + malonyl-[ACP] + H(+) = 3-oxohexadecanoyl-[ACP] + holo-[ACP] + CO2</text>
        <dbReference type="Rhea" id="RHEA:41900"/>
        <dbReference type="Rhea" id="RHEA-COMP:9623"/>
        <dbReference type="Rhea" id="RHEA-COMP:9648"/>
        <dbReference type="Rhea" id="RHEA-COMP:9649"/>
        <dbReference type="Rhea" id="RHEA-COMP:9685"/>
        <dbReference type="ChEBI" id="CHEBI:15378"/>
        <dbReference type="ChEBI" id="CHEBI:16526"/>
        <dbReference type="ChEBI" id="CHEBI:64479"/>
        <dbReference type="ChEBI" id="CHEBI:78449"/>
        <dbReference type="ChEBI" id="CHEBI:78477"/>
        <dbReference type="ChEBI" id="CHEBI:78478"/>
    </reaction>
    <physiologicalReaction direction="left-to-right" evidence="23">
        <dbReference type="Rhea" id="RHEA:41901"/>
    </physiologicalReaction>
</comment>
<dbReference type="InterPro" id="IPR020843">
    <property type="entry name" value="ER"/>
</dbReference>
<evidence type="ECO:0000256" key="1">
    <source>
        <dbReference type="ARBA" id="ARBA00005189"/>
    </source>
</evidence>
<comment type="catalytic activity">
    <reaction evidence="27">
        <text>(2E)-hexenoyl-[ACP] + NADPH + H(+) = hexanoyl-[ACP] + NADP(+)</text>
        <dbReference type="Rhea" id="RHEA:41832"/>
        <dbReference type="Rhea" id="RHEA-COMP:9631"/>
        <dbReference type="Rhea" id="RHEA-COMP:9632"/>
        <dbReference type="ChEBI" id="CHEBI:15378"/>
        <dbReference type="ChEBI" id="CHEBI:57783"/>
        <dbReference type="ChEBI" id="CHEBI:58349"/>
        <dbReference type="ChEBI" id="CHEBI:78458"/>
        <dbReference type="ChEBI" id="CHEBI:78459"/>
    </reaction>
    <physiologicalReaction direction="left-to-right" evidence="27">
        <dbReference type="Rhea" id="RHEA:41833"/>
    </physiologicalReaction>
</comment>
<feature type="domain" description="Ketosynthase family 3 (KS3)" evidence="52">
    <location>
        <begin position="2108"/>
        <end position="2534"/>
    </location>
</feature>
<organism evidence="54 55">
    <name type="scientific">Pendulispora rubella</name>
    <dbReference type="NCBI Taxonomy" id="2741070"/>
    <lineage>
        <taxon>Bacteria</taxon>
        <taxon>Pseudomonadati</taxon>
        <taxon>Myxococcota</taxon>
        <taxon>Myxococcia</taxon>
        <taxon>Myxococcales</taxon>
        <taxon>Sorangiineae</taxon>
        <taxon>Pendulisporaceae</taxon>
        <taxon>Pendulispora</taxon>
    </lineage>
</organism>
<feature type="domain" description="Ketosynthase family 3 (KS3)" evidence="52">
    <location>
        <begin position="5621"/>
        <end position="6047"/>
    </location>
</feature>
<dbReference type="Gene3D" id="3.40.50.720">
    <property type="entry name" value="NAD(P)-binding Rossmann-like Domain"/>
    <property type="match status" value="4"/>
</dbReference>
<dbReference type="RefSeq" id="WP_394840347.1">
    <property type="nucleotide sequence ID" value="NZ_CP089929.1"/>
</dbReference>
<dbReference type="Pfam" id="PF00109">
    <property type="entry name" value="ketoacyl-synt"/>
    <property type="match status" value="4"/>
</dbReference>
<evidence type="ECO:0000256" key="5">
    <source>
        <dbReference type="ARBA" id="ARBA00022799"/>
    </source>
</evidence>
<dbReference type="Pfam" id="PF21089">
    <property type="entry name" value="PKS_DH_N"/>
    <property type="match status" value="2"/>
</dbReference>
<dbReference type="Gene3D" id="3.40.50.11460">
    <property type="match status" value="2"/>
</dbReference>
<feature type="domain" description="Carrier" evidence="51">
    <location>
        <begin position="5524"/>
        <end position="5602"/>
    </location>
</feature>
<keyword evidence="6" id="KW-0663">Pyridoxal phosphate</keyword>
<comment type="catalytic activity">
    <reaction evidence="21">
        <text>a (3R)-hydroxyacyl-[ACP] + NADP(+) = a 3-oxoacyl-[ACP] + NADPH + H(+)</text>
        <dbReference type="Rhea" id="RHEA:17397"/>
        <dbReference type="Rhea" id="RHEA-COMP:9916"/>
        <dbReference type="Rhea" id="RHEA-COMP:9945"/>
        <dbReference type="ChEBI" id="CHEBI:15378"/>
        <dbReference type="ChEBI" id="CHEBI:57783"/>
        <dbReference type="ChEBI" id="CHEBI:58349"/>
        <dbReference type="ChEBI" id="CHEBI:78776"/>
        <dbReference type="ChEBI" id="CHEBI:78827"/>
        <dbReference type="EC" id="1.1.1.100"/>
    </reaction>
    <physiologicalReaction direction="right-to-left" evidence="21">
        <dbReference type="Rhea" id="RHEA:17399"/>
    </physiologicalReaction>
</comment>
<comment type="catalytic activity">
    <reaction evidence="42">
        <text>(2E)-tetradecenoyl-[ACP] + NADPH + H(+) = tetradecanoyl-[ACP] + NADP(+)</text>
        <dbReference type="Rhea" id="RHEA:41896"/>
        <dbReference type="Rhea" id="RHEA-COMP:9647"/>
        <dbReference type="Rhea" id="RHEA-COMP:9648"/>
        <dbReference type="ChEBI" id="CHEBI:15378"/>
        <dbReference type="ChEBI" id="CHEBI:57783"/>
        <dbReference type="ChEBI" id="CHEBI:58349"/>
        <dbReference type="ChEBI" id="CHEBI:78475"/>
        <dbReference type="ChEBI" id="CHEBI:78477"/>
    </reaction>
    <physiologicalReaction direction="left-to-right" evidence="42">
        <dbReference type="Rhea" id="RHEA:41897"/>
    </physiologicalReaction>
</comment>
<evidence type="ECO:0000256" key="17">
    <source>
        <dbReference type="ARBA" id="ARBA00023402"/>
    </source>
</evidence>
<sequence length="7345" mass="785107">MTEEEKLRAYLSKATTALRQTRQRVQELEEKWDEPIAVVSTSCRFPGGVNGPDDLWRLLETGTDAISSFPENRGWDVEGLFDPDPNAKGKSYVQHGGFLDEADHFDPAFFDISPREAVSIDPQQRLLLEIAWELFERAGMDPTSLHGSPTGTFVGVMYNDYGSRLRVVPEELEGYLGIGSAPCVVSGRIAYTFGLEGPAISVDTACSSSLVAIHLAAQALQRGECSLALAGGVTLMATPSTFVEFSRQRALSPDGRCKAFSALADGTGWAEGAGLLLLERLSDALRLGHPVLGLLRGSAVNQDGRSQGLTAPNGPAQQRVIRQALLRARLAPDDVDAVEAHGTGTSLGDPIEAHALLATYGAAHSPELPLWLGSLKSNIGHTQAAAGVAGVIKMLLAFQHRALPKTLHADSPSPHVDWSSGSLRLLTSHTPWPRSDRPRRAAVSSFGISGTNAHLILEEPPPSAEASPASPPATGDVPLVLSAKSDGALRDQAARLRAHLVTNPELDLADVAHSLVFSRAHFDHRAVLVARERAALLDGLEALTRGASAPCLVRADASLRGKLVFVFPGQGGQWAGMARSLFDESRVFRDQIFACANALDPYLPAPLLALLLPAADSPFPLDRVDVVQPLLFAVFVSLAALLRSLGVHPDAVVGHSQGEIAAAFVAGALSLEDAAKVVALRSRALASLARSGAMASVEASPAQLEPLLAPFGDDLSIAAVNSPRSTVLSGSQDAIDQLLLRLERDGVFVRKVRVDYASHSHHVDPLRNALLQQLRDISPHSASLPLYSTVTGDVLLGTELGPDYWVQNLRQSVRFHDATSKLLDHQHRFFLEVSPHPVLALALSQSFDHAGIQACVSGTLRRDHGGLHRLLLSLSELLARGFQPDWPALLPKGNLVPLPTYPFQRARFWLDASHAPPSDVSAAGLTAAEHPLLATTIALANADALLFMGRLSLESHPWLAGHVVLETVVVPGTALLELAWAAALRVGCARVEELSLLAPLSLPAEGAVHLQVFVGPPDAAGLRAVSIHGRSEDVGSESRWVQHAAGTLGVGARATQLDPAGWPPPGGVTLDVTRVYERIAALGLAYEGAFRGLRGAWKHGEDLFAEVELPLEQRDGSFGLHPALLDGALHALALDDARATNLELPFSWTGATLHARGASAVRVRITRSTNAGSLAISVMDAWGAPVASIDALVTRPVSVEQFAGTSRNDALHRVEWVALERADRGVSRHWALLGSETHRFTASLETRVEHHSDFAAFRAVIDRGASIPDVAVLVETDPSAEGIEAAHETTRRILESVRGWLLDERLAKSRLVVLTRRAIATRADEDVPALSRAALWGLVRAAQSEHPDRSLALVDIDDTDTTLGVLPQVLLSAESQLAVRDGSVFVPRIATVDSRDALAVPDAPTWRLEIPTKGTLEALTLTPYPEAGAPLEPGQVRIGVRAAGLNFRDVINALGMLGHEEGGPVGFEGAGVVLEVGAGVTELAIGDRVMGLFMRAFGPVAVADHRMVVRMPSHWSFAQAAGVPVVFLTAYYAFVELGRLQPGERVLIHAAAGGVGLAAIQLARHLGAEVFATASPAKWNVLRRLGFDDAHIASSRSLDFEDHFRLSTRGLGFHLVLDSLARDFVDASLRLLPLGGRFLEMGKTDVRDPNVLASLHPHVRYQAFDLIDAGPERIGQMLASLLDLFHRGVLSPIPTASFDLRHARHAFRFLGQARHVGKLVLSVPQPLRTHGTVLITGGTGTLGALLARHLVSHHGVRHLLLASRSGPRANGVDALVRELTDSGAHVSVAACDFSRRDEVASLLASISDEHPLSAVFHAAGVLDDALLLDLSPERLHRVLQPKIDAALHLHELTRSLDLSAFVLFSSLAGTLGGAGQANYSAANAFLDALAQHRRAYGLPALSLAWGFWQPRSAMTAHLDHADLARIARFGVLPLSASHALALLDSALARPEPCLVPARFNLHALRVETAPTLLQALARTSRRHGPSPSESSGSSLEERLSSLSSDERGRVLVDLLRSELATVLGHASPSTIDPARPLKELGLDSLTALELRNRLSSLTGLRLPSTLLFDHPSLSELLPFLDSLLFKRATAARADREGADARVALPSPDDAIAIISMSCRLPGHVSSPEQLWQLLLDGSDAISTFPVDRGWELHALFDADPDSKGTSYARHGGFLHEPACFDHAFFDISPREALAIDPQHRLLLECSWEAFERANIAPASLQGSLTGVFVGIIYNDYASRLALAPHDLEGHLGIGSAASVASGRIAYSFGLQGPALSIDTACSSSLVAIHLACQSLRQGESSLALAGGVTVMASPRPFVEFSRQRVLSPDGRCKAFSAHADGTGWAEGVGLLLLERLSDAQRLGHPVLAVISGSAVNQDGRSQGLTAPNGPAQQRVIRQALLNARLAPEDVDAVEAHGTGTALGDPIEAHALLATYGAAHSPELPLWLGSLKSNIGHTQAASGVASVIKMVLAIQHGLLPKSLHAEEPSSHIDWDSGSLRLLASHTPWPATGRPRRAAVSAFGISGTNAHLILQQPPSTAHAAPRSLASFPFPFLLSAKSHDALRAHVSRLHEHLSANPNSSLPDVAYSLATRSHFSHRAAFVANDLPHLLQQLGAFENRPLAPLTPKLAFLFSGQGSQRPQMGRALYDAFPVFRQSLDEVCHHLDPLLDSPLRDVLFAPNDSSLALSIHQTAFTQPALFALHVALFRLLASFGLQPDFLLGHSIGEISAAHLAGVFSLPDACFLVASRAKLLQNLPPNGAMLALHASEEELAPLLLGLEHRLAIAAVNSPFSCVLSGDSDAIASLQKHFASLGRKNSLLRVSHPFHSPLLEPILDDFRDVARSISFSPPRIPIFSNLSGRRALADELSSPDYWVHHLRNTVRFSDAVASLLSDGANAFLELGADSTLCALAQQSLSQDSDAAFLPSLRTNVDEPLSLLSSLASLHARHHAVDWPALLEPLAPRFTPLPTYPFQRQRFWLQPNATESRDDAMAASSLRYRVVWRSLGDAPSVDLAGTWLLVAPGHGADDPLVHATHQALASNGATVTRLDIPRDDLDRTFFARRLSDRPDGAVRGVISLLALDASASRCDGLPRAVAHTVALVQALGDVALDAPLWLLTRGAVSVGTQEHLEHPEQAAVWGLGRVVALEHPRRWGGLIDVGRDLDANGLRHLAGSLGGADGEDQMALRPTGRFGRRLVRAPLPEFAAPAWKARGTALITGGTGALGATVARWLARRGAEHLVLTSRRGSQAPGASELASELTALGARVTLVAWDLAHRASADEWIRRLDSGEFPPLRTVIHAAGVSSPQTLSEASMGELASTFAGKALGALHLDEALGDRELDAFVTFSSIAGTWGSGRQGGYAAANAWLDALVEQRRGRGRKGTSIAWGPWGGGGMADEEAREYLGRRGVSALPPDRALAALQHALDHDEEALAVADIDWARFGPSFESVRVSPLLHEIPEARTRAAAGPVRREQRDVERLVLEETAAVLGHQDTARLDDRAGFIELGLDSLMAVELRRRLQQATGLELAVSLTFDHPSPRRVTSYLRERLGAPTRRDVEPAAVVTLPDEPIAIVGIGLRLPGGVVDLNGLWRLLEQGRDAVGHFPADRWDVEAFHHPDPEVKGKSYVRHGAFLDRVDGFDADFFGISPREASHLDPQHRLLLEASWHALEDAGIVPTTLVDSSSGVFVGIAPGDYQQLHGAHVEADAYAVTGTHAAFGAGRLAYSLGLQGPALSVDTACSSSLVALHLACQSLRRGECNLALAAGVHVMASPHPFVLLSRTRALAPDGRCKTFSQLADGYGRGEGVVVLALERVSDARARGRTILSLLRGSAVNHDGASSGLTAPNGTSQQKVLRAALRDARLSPNDIDAVECHGTGTSLGDPIELQALAAVYGVERDRPLRLGALKSNIGHLEPASGLAGVAKVVAALRHGAWPASLHTAPRNPLVDWDALSFDVVDALQPWTRRDGHVRRAAVSAFGLSGTNAHVVLEEAPALESAPEALAVGARELPLVLSGKREGALEEQAARLRAHLVANPELDLADVAHSLVFSRAHFDHRAVLVARERADLLDGLEALARGASAPCLVRGDASLRGKLVFVFPGQGGQWAGMARSLFDESPVFRDQILACAKALDPYLPAPLLDLLLPSADSPFHLDRVDVVQPLLFAVFVSLAALLRSLGVHPDAVVGHSQGEIAAAFVAGALSLEDAAKVVALRSRALASLARSGAMASVEASPTQLEPLLAPFGDDLSIAAVNSPRSTVLSGSQDAIDQLLLRLERDGVFARKVRVDYASHSHHVDPLRDALLEQLRDISPRSASLALYSTVTGDVLLGTELGPDYWVQNLRQSVRFHDATSKLLDHQHRFFLEVSPHPVLALALSQSFDHTGIQACVSGTLRRDHGGLHRVLLSLSELLARGFQPDWPALLPKGRIVTLPTYPFQHTRFWLEAPKASEHPLLGRSVPTAERDAFLYAGRLSLETHPWLAGHVVLETVLVPGTAFLELALAAGLRAKCARVDELTLLAPLALHADGAVQLQVSVGAPEHDGRRALTIHSRVDDGDASWVQHASGMLGAEAASPPAESSWGVWPPDGAVPIALDGFYERLAGDGLAYATPFHGLRAVWRRGEELFAEVRLPDGNADAHRFAIHPALLDAALHPLTLDARAGTGIELPFAWMGVSLRRAGASWLRVHLTRPGPGNAVALSIADGDGEPVASIASFVTRPAATDVLRGGDSLYRVEWTQAPASDARTNLRMVLLGRGAVVAEHLEGRLAASHDDLDELRMALDRGEPVPDLVLVPWELEGGATAEAAHDATRGLVQWLHGWFAEPRVAGCRLTVLTQRAIATQPEEDVVSLPGAPLWGLVRSVQAEHADRAIALLDIDDVSYAALTDALSREEPQLALRNGAVWVPRLVSSDGHDFLPMPDAPTWRLEISSKGTLEALTLAPYPEAGAPLEPGQVRIGVRAAGLNFRDVLNALGMYPGEAGPLGVEGAGVILEVGANVTGLAAGDRVMGLFVGAFGPVAVADHRMVVRMPSHWSFAQAASVPVVFLTAYYAFVELGRLQPGERVLIHAAAGGVGLAAIQLARHLGAEVFATASPSKWNVLRRLGFDDAHIASSRSLDFEDHFRLSTRGLGFHLVLDSLARDFVDASLRLLPLGGRFLEMGKTDVRDPNVVASLHPHVRYQAFDLIDAGPERIGQMLASLLDLFHRGVLSPIPTASFDLRHARHAFRFLGQARHVGKLVLSVPQPLRTHGTVLITGGTGTLGALLARHLVSHHGVRHLLLASRSGPRANGVDALVRELSDSGAHVSVAACDFSQRDDVASLLASISDEHPLSAVFHAAGVLDDALLLDLSPERLHRVLQPKIDAALHLHELTRSLDLSAFVLFSSLAGTLGGAGQANYSAANAFLDALAQHRRAHGLPALSLAWGFWQPRSAMTAHLDQADLARIARFGVLPLSASHALALLDSALARPEPCLVPARLDLRALRAVSSPPALLRHLARSRSREVSPAGVDVPGSKLQQRLAALPAEERERALVDLLRSELATVLGHASPSAIDPARPLKELGLDSLVALELRNRLSSLTGLRLPSTLLFDHPSLSALVPFLSSLLFKHTATQLPATSHVPILEDDPIAILSMSCRFPGHVSSPEQLWQLLLDGSDAISPFPVDRGWELDALFDPNPDAKGTSYTRHGGFLHEPACFDHAFFDISPREALAIDPQHRLLLECSWEAFERANIAPASLQGSLTGVFIGIIYNDYASRLALAPHDLEGHLGIGSAPSVASGRIAYSFGLQGPALSIDTACSSSLVAIHLACQSLRQGESSLALAGGVTVMASPRPFVEFSRQRALSSDGRCRSFSEGATGAGWAEGVGLILLERLSDARRLGHPVLAVISGSAVNQDGRSQGLTAPNGPAQQRVIRQALLNARLAPEDVDAVEAHGTGTALGDPIEAHALLATYGADRPSDAPLWLGSIKSNIGHTQAASGVAGVIKMVLAMQHGLLPKSLHAEEPSSHIDWDSGSLRLLASHTPWPVTGRPRRAAVSAFGISGTNAHLILQQPPSTAHAPPRSLASLPYPFLLSAKSHDALRAHVTRLHEHLSANPNLALPDVAYSLATRSHFSHRAAFVANDLPDLLQQLGAFESPLAATPTPKLAFLFSGQGSQRPQMGRALYDAFPVFRQSIDDVCQHLDPLLDSPLRDVLFAPNDSSLALSIHQTAFTQPALFALHVALFRLLASFGLQPDFLLGHSIGEISAAHLAGVFSLPDACFLVASRAKLLQNLPQSGAMLALHASEDELAPLLLGLEHRLAIAAVNSPFSCVLSGDSDAIASLQKHFTSLGRKNSLLRVSHPFHSPLLEPILDDFRDVARTISFSPPRIPIFSNLSGRRALADELSSPDYWVQHLRNTVRFSDALSALVAEGANAFLELGADSTLCSLALQSLPSDSTVLPSLRTDVDEPLSLLSSLASLHARHHAIDWLTLLSPLHPRFTPLPTYPFQRQRFWLQPNASPSSATPSTDASCDPAPYQVEWVALAEASPAVRAERWACIGEALRDPSGNVDHYPDLASLRIALERGAPRPDTVVVDCLEEDPTATGMHRLLALLQEWLADEPLQRTRLVVLTRRAIATRPEEDVLDLGHAAAWGLVRTAQSEYPDRAIVLVDLEEPHASVQAIARAVHAGESQSALRDGALRVPRLVHGPAAGVGSPPWSGHGTVLITGGTGALGSLVARHLVERHGVRHLVLLSRRGAYAPGAIALREQLEAAGAHVVFAACDGSDRDALKAVVAAIPEKHPLEGVVHAAGLLDDGVLLALTPERMDRVMRAKVDTALHLHELTREHRLSAFVLFSSLAGTLGGAGQASYAAANAFLDALAHHRRANGWPATALAWGPWDDGHGMTARLTNGDRSRMVRLGVRALSSVHALSLLDTAVAGKAPALVPADLDVPALRATASTLPALLRSLVPVDAKPSSEARPRVDLLPEEERHAALLTIVREEAARELGLADPHDVAPERPLLELGLNSLMAIEIRRRLSARLDVPVPASLLFECPTALSAADKLLALSAPAPSEADGGKETRTALAHLFQQANELGKPEQAWQFLDVASRLRPMLDEGSDVHIARPVRVARGTASPRLLCLPSLVAPTGPIQYARFAAALRELRDVDVLSILGFGQSDPLPASLAAAVAIQTEAVRRSAGRGPFALVGYSSSGWLAHAVAHHLERREGIRPEALILLDTYDPRRIDPRLRSTLRRAWGHWLPAIPRLDDELTAMSWYFQLFDDWAPAPTPTPTLLVRPMEPVPDASGTLDVPWRATWEGAHTVRDVPGNHLSMMEKHADSTACAVHEWLIWLSHQWPLSADHLEDLSP</sequence>
<dbReference type="CDD" id="cd05195">
    <property type="entry name" value="enoyl_red"/>
    <property type="match status" value="2"/>
</dbReference>
<comment type="catalytic activity">
    <reaction evidence="32">
        <text>tetradecanoyl-[ACP] + H2O = tetradecanoate + holo-[ACP] + H(+)</text>
        <dbReference type="Rhea" id="RHEA:30123"/>
        <dbReference type="Rhea" id="RHEA-COMP:9648"/>
        <dbReference type="Rhea" id="RHEA-COMP:9685"/>
        <dbReference type="ChEBI" id="CHEBI:15377"/>
        <dbReference type="ChEBI" id="CHEBI:15378"/>
        <dbReference type="ChEBI" id="CHEBI:30807"/>
        <dbReference type="ChEBI" id="CHEBI:64479"/>
        <dbReference type="ChEBI" id="CHEBI:78477"/>
        <dbReference type="EC" id="3.1.2.14"/>
    </reaction>
    <physiologicalReaction direction="left-to-right" evidence="32">
        <dbReference type="Rhea" id="RHEA:30124"/>
    </physiologicalReaction>
</comment>
<comment type="catalytic activity">
    <reaction evidence="19">
        <text>3-oxooctadecanoyl-[ACP] + NADPH + H(+) = (3R)-hydroxyoctadecanoyl-[ACP] + NADP(+)</text>
        <dbReference type="Rhea" id="RHEA:41920"/>
        <dbReference type="Rhea" id="RHEA-COMP:9653"/>
        <dbReference type="Rhea" id="RHEA-COMP:9654"/>
        <dbReference type="ChEBI" id="CHEBI:15378"/>
        <dbReference type="ChEBI" id="CHEBI:57783"/>
        <dbReference type="ChEBI" id="CHEBI:58349"/>
        <dbReference type="ChEBI" id="CHEBI:78487"/>
        <dbReference type="ChEBI" id="CHEBI:78488"/>
    </reaction>
    <physiologicalReaction direction="left-to-right" evidence="19">
        <dbReference type="Rhea" id="RHEA:41921"/>
    </physiologicalReaction>
</comment>
<comment type="catalytic activity">
    <reaction evidence="35">
        <text>3-oxohexanoyl-[ACP] + NADPH + H(+) = (3R)-hydroxyhexanoyl-[ACP] + NADP(+)</text>
        <dbReference type="Rhea" id="RHEA:41824"/>
        <dbReference type="Rhea" id="RHEA-COMP:9629"/>
        <dbReference type="Rhea" id="RHEA-COMP:9630"/>
        <dbReference type="ChEBI" id="CHEBI:15378"/>
        <dbReference type="ChEBI" id="CHEBI:57783"/>
        <dbReference type="ChEBI" id="CHEBI:58349"/>
        <dbReference type="ChEBI" id="CHEBI:78456"/>
        <dbReference type="ChEBI" id="CHEBI:78457"/>
    </reaction>
    <physiologicalReaction direction="left-to-right" evidence="35">
        <dbReference type="Rhea" id="RHEA:41825"/>
    </physiologicalReaction>
</comment>
<dbReference type="InterPro" id="IPR002364">
    <property type="entry name" value="Quin_OxRdtase/zeta-crystal_CS"/>
</dbReference>
<dbReference type="Gene3D" id="1.10.1200.10">
    <property type="entry name" value="ACP-like"/>
    <property type="match status" value="4"/>
</dbReference>
<evidence type="ECO:0000256" key="9">
    <source>
        <dbReference type="ARBA" id="ARBA00023332"/>
    </source>
</evidence>
<evidence type="ECO:0000256" key="44">
    <source>
        <dbReference type="ARBA" id="ARBA00049414"/>
    </source>
</evidence>
<dbReference type="SUPFAM" id="SSF53474">
    <property type="entry name" value="alpha/beta-Hydrolases"/>
    <property type="match status" value="1"/>
</dbReference>
<comment type="catalytic activity">
    <reaction evidence="9">
        <text>(3R)-hydroxyoctanoyl-[ACP] = (2E)-octenoyl-[ACP] + H2O</text>
        <dbReference type="Rhea" id="RHEA:41844"/>
        <dbReference type="Rhea" id="RHEA-COMP:9634"/>
        <dbReference type="Rhea" id="RHEA-COMP:9635"/>
        <dbReference type="ChEBI" id="CHEBI:15377"/>
        <dbReference type="ChEBI" id="CHEBI:78461"/>
        <dbReference type="ChEBI" id="CHEBI:78462"/>
    </reaction>
    <physiologicalReaction direction="left-to-right" evidence="9">
        <dbReference type="Rhea" id="RHEA:41845"/>
    </physiologicalReaction>
</comment>
<comment type="catalytic activity">
    <reaction evidence="22">
        <text>3-oxodecanoyl-[ACP] + NADPH + H(+) = (3R)-hydroxydecanoyl-[ACP] + NADP(+)</text>
        <dbReference type="Rhea" id="RHEA:41856"/>
        <dbReference type="Rhea" id="RHEA-COMP:9637"/>
        <dbReference type="Rhea" id="RHEA-COMP:9638"/>
        <dbReference type="ChEBI" id="CHEBI:15378"/>
        <dbReference type="ChEBI" id="CHEBI:57783"/>
        <dbReference type="ChEBI" id="CHEBI:58349"/>
        <dbReference type="ChEBI" id="CHEBI:78464"/>
        <dbReference type="ChEBI" id="CHEBI:78466"/>
    </reaction>
    <physiologicalReaction direction="left-to-right" evidence="22">
        <dbReference type="Rhea" id="RHEA:41857"/>
    </physiologicalReaction>
</comment>
<comment type="catalytic activity">
    <reaction evidence="31">
        <text>(2E)-dodecenoyl-[ACP] + NADPH + H(+) = dodecanoyl-[ACP] + NADP(+)</text>
        <dbReference type="Rhea" id="RHEA:41880"/>
        <dbReference type="Rhea" id="RHEA-COMP:9643"/>
        <dbReference type="Rhea" id="RHEA-COMP:9644"/>
        <dbReference type="ChEBI" id="CHEBI:15378"/>
        <dbReference type="ChEBI" id="CHEBI:57783"/>
        <dbReference type="ChEBI" id="CHEBI:58349"/>
        <dbReference type="ChEBI" id="CHEBI:65264"/>
        <dbReference type="ChEBI" id="CHEBI:78472"/>
    </reaction>
    <physiologicalReaction direction="left-to-right" evidence="31">
        <dbReference type="Rhea" id="RHEA:41881"/>
    </physiologicalReaction>
</comment>
<dbReference type="SMART" id="SM00825">
    <property type="entry name" value="PKS_KS"/>
    <property type="match status" value="4"/>
</dbReference>
<comment type="catalytic activity">
    <reaction evidence="34">
        <text>a fatty acyl-[ACP] + malonyl-[ACP] + H(+) = a 3-oxoacyl-[ACP] + holo-[ACP] + CO2</text>
        <dbReference type="Rhea" id="RHEA:22836"/>
        <dbReference type="Rhea" id="RHEA-COMP:9623"/>
        <dbReference type="Rhea" id="RHEA-COMP:9685"/>
        <dbReference type="Rhea" id="RHEA-COMP:9916"/>
        <dbReference type="Rhea" id="RHEA-COMP:14125"/>
        <dbReference type="ChEBI" id="CHEBI:15378"/>
        <dbReference type="ChEBI" id="CHEBI:16526"/>
        <dbReference type="ChEBI" id="CHEBI:64479"/>
        <dbReference type="ChEBI" id="CHEBI:78449"/>
        <dbReference type="ChEBI" id="CHEBI:78776"/>
        <dbReference type="ChEBI" id="CHEBI:138651"/>
        <dbReference type="EC" id="2.3.1.41"/>
    </reaction>
    <physiologicalReaction direction="left-to-right" evidence="34">
        <dbReference type="Rhea" id="RHEA:22837"/>
    </physiologicalReaction>
</comment>
<dbReference type="Gene3D" id="3.40.366.10">
    <property type="entry name" value="Malonyl-Coenzyme A Acyl Carrier Protein, domain 2"/>
    <property type="match status" value="4"/>
</dbReference>
<dbReference type="SUPFAM" id="SSF53901">
    <property type="entry name" value="Thiolase-like"/>
    <property type="match status" value="4"/>
</dbReference>
<dbReference type="EMBL" id="CP089983">
    <property type="protein sequence ID" value="WXB10675.1"/>
    <property type="molecule type" value="Genomic_DNA"/>
</dbReference>
<dbReference type="InterPro" id="IPR013154">
    <property type="entry name" value="ADH-like_N"/>
</dbReference>
<dbReference type="Pfam" id="PF22953">
    <property type="entry name" value="SpnB_Rossmann"/>
    <property type="match status" value="3"/>
</dbReference>
<dbReference type="SUPFAM" id="SSF52151">
    <property type="entry name" value="FabD/lysophospholipase-like"/>
    <property type="match status" value="4"/>
</dbReference>
<dbReference type="SMART" id="SM00824">
    <property type="entry name" value="PKS_TE"/>
    <property type="match status" value="1"/>
</dbReference>
<dbReference type="CDD" id="cd08956">
    <property type="entry name" value="KR_3_FAS_SDR_x"/>
    <property type="match status" value="3"/>
</dbReference>
<evidence type="ECO:0000259" key="53">
    <source>
        <dbReference type="PROSITE" id="PS52019"/>
    </source>
</evidence>
<dbReference type="InterPro" id="IPR001031">
    <property type="entry name" value="Thioesterase"/>
</dbReference>
<dbReference type="InterPro" id="IPR001227">
    <property type="entry name" value="Ac_transferase_dom_sf"/>
</dbReference>
<evidence type="ECO:0000256" key="11">
    <source>
        <dbReference type="ARBA" id="ARBA00023373"/>
    </source>
</evidence>
<dbReference type="InterPro" id="IPR020807">
    <property type="entry name" value="PKS_DH"/>
</dbReference>
<dbReference type="Pfam" id="PF02801">
    <property type="entry name" value="Ketoacyl-synt_C"/>
    <property type="match status" value="4"/>
</dbReference>
<dbReference type="Pfam" id="PF13602">
    <property type="entry name" value="ADH_zinc_N_2"/>
    <property type="match status" value="2"/>
</dbReference>
<dbReference type="PANTHER" id="PTHR43775">
    <property type="entry name" value="FATTY ACID SYNTHASE"/>
    <property type="match status" value="1"/>
</dbReference>
<feature type="domain" description="Carrier" evidence="51">
    <location>
        <begin position="3473"/>
        <end position="3551"/>
    </location>
</feature>
<feature type="active site" description="Proton acceptor; for dehydratase activity" evidence="49">
    <location>
        <position position="4483"/>
    </location>
</feature>
<gene>
    <name evidence="54" type="ORF">LVJ94_26075</name>
</gene>
<evidence type="ECO:0000256" key="28">
    <source>
        <dbReference type="ARBA" id="ARBA00047953"/>
    </source>
</evidence>
<dbReference type="PROSITE" id="PS52004">
    <property type="entry name" value="KS3_2"/>
    <property type="match status" value="4"/>
</dbReference>
<evidence type="ECO:0000256" key="27">
    <source>
        <dbReference type="ARBA" id="ARBA00047897"/>
    </source>
</evidence>
<dbReference type="SMART" id="SM00827">
    <property type="entry name" value="PKS_AT"/>
    <property type="match status" value="4"/>
</dbReference>
<dbReference type="PROSITE" id="PS52019">
    <property type="entry name" value="PKS_MFAS_DH"/>
    <property type="match status" value="2"/>
</dbReference>
<dbReference type="Pfam" id="PF22621">
    <property type="entry name" value="CurL-like_PKS_C"/>
    <property type="match status" value="1"/>
</dbReference>
<evidence type="ECO:0000256" key="25">
    <source>
        <dbReference type="ARBA" id="ARBA00047578"/>
    </source>
</evidence>
<comment type="catalytic activity">
    <reaction evidence="24">
        <text>(2E)-butenoyl-[ACP] + NADPH + H(+) = butanoyl-[ACP] + NADP(+)</text>
        <dbReference type="Rhea" id="RHEA:41812"/>
        <dbReference type="Rhea" id="RHEA-COMP:9627"/>
        <dbReference type="Rhea" id="RHEA-COMP:9628"/>
        <dbReference type="ChEBI" id="CHEBI:15378"/>
        <dbReference type="ChEBI" id="CHEBI:57783"/>
        <dbReference type="ChEBI" id="CHEBI:58349"/>
        <dbReference type="ChEBI" id="CHEBI:78453"/>
        <dbReference type="ChEBI" id="CHEBI:78454"/>
    </reaction>
    <physiologicalReaction direction="left-to-right" evidence="24">
        <dbReference type="Rhea" id="RHEA:41813"/>
    </physiologicalReaction>
</comment>
<feature type="region of interest" description="Disordered" evidence="50">
    <location>
        <begin position="1978"/>
        <end position="2001"/>
    </location>
</feature>
<comment type="catalytic activity">
    <reaction evidence="11">
        <text>(3R)-hydroxyhexanoyl-[ACP] = (2E)-hexenoyl-[ACP] + H2O</text>
        <dbReference type="Rhea" id="RHEA:41828"/>
        <dbReference type="Rhea" id="RHEA-COMP:9630"/>
        <dbReference type="Rhea" id="RHEA-COMP:9631"/>
        <dbReference type="ChEBI" id="CHEBI:15377"/>
        <dbReference type="ChEBI" id="CHEBI:78457"/>
        <dbReference type="ChEBI" id="CHEBI:78458"/>
    </reaction>
    <physiologicalReaction direction="left-to-right" evidence="11">
        <dbReference type="Rhea" id="RHEA:41829"/>
    </physiologicalReaction>
</comment>
<comment type="catalytic activity">
    <reaction evidence="46">
        <text>butanoyl-[ACP] + malonyl-[ACP] + H(+) = 3-oxohexanoyl-[ACP] + holo-[ACP] + CO2</text>
        <dbReference type="Rhea" id="RHEA:41820"/>
        <dbReference type="Rhea" id="RHEA-COMP:9623"/>
        <dbReference type="Rhea" id="RHEA-COMP:9628"/>
        <dbReference type="Rhea" id="RHEA-COMP:9629"/>
        <dbReference type="Rhea" id="RHEA-COMP:9685"/>
        <dbReference type="ChEBI" id="CHEBI:15378"/>
        <dbReference type="ChEBI" id="CHEBI:16526"/>
        <dbReference type="ChEBI" id="CHEBI:64479"/>
        <dbReference type="ChEBI" id="CHEBI:78449"/>
        <dbReference type="ChEBI" id="CHEBI:78454"/>
        <dbReference type="ChEBI" id="CHEBI:78456"/>
    </reaction>
    <physiologicalReaction direction="left-to-right" evidence="46">
        <dbReference type="Rhea" id="RHEA:41821"/>
    </physiologicalReaction>
</comment>
<dbReference type="Pfam" id="PF08240">
    <property type="entry name" value="ADH_N"/>
    <property type="match status" value="2"/>
</dbReference>
<feature type="region of interest" description="N-terminal hotdog fold" evidence="49">
    <location>
        <begin position="930"/>
        <end position="1055"/>
    </location>
</feature>
<evidence type="ECO:0000256" key="7">
    <source>
        <dbReference type="ARBA" id="ARBA00023239"/>
    </source>
</evidence>
<evidence type="ECO:0000256" key="8">
    <source>
        <dbReference type="ARBA" id="ARBA00023268"/>
    </source>
</evidence>
<comment type="pathway">
    <text evidence="1">Lipid metabolism.</text>
</comment>
<dbReference type="Gene3D" id="3.90.180.10">
    <property type="entry name" value="Medium-chain alcohol dehydrogenases, catalytic domain"/>
    <property type="match status" value="2"/>
</dbReference>
<evidence type="ECO:0000256" key="22">
    <source>
        <dbReference type="ARBA" id="ARBA00047440"/>
    </source>
</evidence>
<dbReference type="PANTHER" id="PTHR43775:SF51">
    <property type="entry name" value="INACTIVE PHENOLPHTHIOCEROL SYNTHESIS POLYKETIDE SYNTHASE TYPE I PKS1-RELATED"/>
    <property type="match status" value="1"/>
</dbReference>
<dbReference type="SMART" id="SM00822">
    <property type="entry name" value="PKS_KR"/>
    <property type="match status" value="4"/>
</dbReference>
<evidence type="ECO:0000256" key="46">
    <source>
        <dbReference type="ARBA" id="ARBA00049449"/>
    </source>
</evidence>
<comment type="catalytic activity">
    <reaction evidence="39">
        <text>3-oxotetradecanoyl-[ACP] + NADPH + H(+) = (3R)-hydroxytetradecanoyl-[ACP] + NADP(+)</text>
        <dbReference type="Rhea" id="RHEA:41888"/>
        <dbReference type="Rhea" id="RHEA-COMP:9645"/>
        <dbReference type="Rhea" id="RHEA-COMP:9646"/>
        <dbReference type="ChEBI" id="CHEBI:15378"/>
        <dbReference type="ChEBI" id="CHEBI:57783"/>
        <dbReference type="ChEBI" id="CHEBI:58349"/>
        <dbReference type="ChEBI" id="CHEBI:78473"/>
        <dbReference type="ChEBI" id="CHEBI:78474"/>
    </reaction>
    <physiologicalReaction direction="left-to-right" evidence="39">
        <dbReference type="Rhea" id="RHEA:41889"/>
    </physiologicalReaction>
</comment>
<evidence type="ECO:0000256" key="23">
    <source>
        <dbReference type="ARBA" id="ARBA00047451"/>
    </source>
</evidence>
<dbReference type="SMART" id="SM00823">
    <property type="entry name" value="PKS_PP"/>
    <property type="match status" value="4"/>
</dbReference>
<dbReference type="InterPro" id="IPR042104">
    <property type="entry name" value="PKS_dehydratase_sf"/>
</dbReference>
<dbReference type="CDD" id="cd08952">
    <property type="entry name" value="KR_1_SDR_x"/>
    <property type="match status" value="1"/>
</dbReference>
<dbReference type="InterPro" id="IPR029058">
    <property type="entry name" value="AB_hydrolase_fold"/>
</dbReference>
<dbReference type="PROSITE" id="PS50075">
    <property type="entry name" value="CARRIER"/>
    <property type="match status" value="4"/>
</dbReference>
<dbReference type="InterPro" id="IPR049552">
    <property type="entry name" value="PKS_DH_N"/>
</dbReference>
<comment type="function">
    <text evidence="18">Fatty acid synthetase is a multifunctional enzyme that catalyzes the de novo biosynthesis of long-chain saturated fatty acids starting from acetyl-CoA and malonyl-CoA in the presence of NADPH. This multifunctional protein contains 7 catalytic activities and a site for the binding of the prosthetic group 4'-phosphopantetheine of the acyl carrier protein ([ACP]) domain.</text>
</comment>
<protein>
    <submittedName>
        <fullName evidence="54">SDR family NAD(P)-dependent oxidoreductase</fullName>
    </submittedName>
</protein>
<comment type="catalytic activity">
    <reaction evidence="10">
        <text>(3R)-hydroxydodecanoyl-[ACP] = (2E)-dodecenoyl-[ACP] + H2O</text>
        <dbReference type="Rhea" id="RHEA:41876"/>
        <dbReference type="Rhea" id="RHEA-COMP:9642"/>
        <dbReference type="Rhea" id="RHEA-COMP:9643"/>
        <dbReference type="ChEBI" id="CHEBI:15377"/>
        <dbReference type="ChEBI" id="CHEBI:78470"/>
        <dbReference type="ChEBI" id="CHEBI:78472"/>
    </reaction>
    <physiologicalReaction direction="left-to-right" evidence="10">
        <dbReference type="Rhea" id="RHEA:41877"/>
    </physiologicalReaction>
</comment>
<dbReference type="PROSITE" id="PS00012">
    <property type="entry name" value="PHOSPHOPANTETHEINE"/>
    <property type="match status" value="4"/>
</dbReference>
<evidence type="ECO:0000256" key="29">
    <source>
        <dbReference type="ARBA" id="ARBA00047961"/>
    </source>
</evidence>
<comment type="catalytic activity">
    <reaction evidence="12">
        <text>(3R)-hydroxydecanoyl-[ACP] = (2E)-decenoyl-[ACP] + H2O</text>
        <dbReference type="Rhea" id="RHEA:41860"/>
        <dbReference type="Rhea" id="RHEA-COMP:9638"/>
        <dbReference type="Rhea" id="RHEA-COMP:9639"/>
        <dbReference type="ChEBI" id="CHEBI:15377"/>
        <dbReference type="ChEBI" id="CHEBI:78466"/>
        <dbReference type="ChEBI" id="CHEBI:78467"/>
    </reaction>
    <physiologicalReaction direction="left-to-right" evidence="12">
        <dbReference type="Rhea" id="RHEA:41861"/>
    </physiologicalReaction>
</comment>
<accession>A0ABZ2LJU7</accession>
<dbReference type="InterPro" id="IPR049551">
    <property type="entry name" value="PKS_DH_C"/>
</dbReference>
<evidence type="ECO:0000256" key="34">
    <source>
        <dbReference type="ARBA" id="ARBA00048506"/>
    </source>
</evidence>
<feature type="compositionally biased region" description="Low complexity" evidence="50">
    <location>
        <begin position="1985"/>
        <end position="1994"/>
    </location>
</feature>
<reference evidence="54" key="1">
    <citation type="submission" date="2021-12" db="EMBL/GenBank/DDBJ databases">
        <title>Discovery of the Pendulisporaceae a myxobacterial family with distinct sporulation behavior and unique specialized metabolism.</title>
        <authorList>
            <person name="Garcia R."/>
            <person name="Popoff A."/>
            <person name="Bader C.D."/>
            <person name="Loehr J."/>
            <person name="Walesch S."/>
            <person name="Walt C."/>
            <person name="Boldt J."/>
            <person name="Bunk B."/>
            <person name="Haeckl F.J.F.P.J."/>
            <person name="Gunesch A.P."/>
            <person name="Birkelbach J."/>
            <person name="Nuebel U."/>
            <person name="Pietschmann T."/>
            <person name="Bach T."/>
            <person name="Mueller R."/>
        </authorList>
    </citation>
    <scope>NUCLEOTIDE SEQUENCE</scope>
    <source>
        <strain evidence="54">MSr11367</strain>
    </source>
</reference>
<comment type="catalytic activity">
    <reaction evidence="29">
        <text>acetyl-[ACP] + malonyl-[ACP] + H(+) = 3-oxobutanoyl-[ACP] + holo-[ACP] + CO2</text>
        <dbReference type="Rhea" id="RHEA:41800"/>
        <dbReference type="Rhea" id="RHEA-COMP:9621"/>
        <dbReference type="Rhea" id="RHEA-COMP:9623"/>
        <dbReference type="Rhea" id="RHEA-COMP:9625"/>
        <dbReference type="Rhea" id="RHEA-COMP:9685"/>
        <dbReference type="ChEBI" id="CHEBI:15378"/>
        <dbReference type="ChEBI" id="CHEBI:16526"/>
        <dbReference type="ChEBI" id="CHEBI:64479"/>
        <dbReference type="ChEBI" id="CHEBI:78446"/>
        <dbReference type="ChEBI" id="CHEBI:78449"/>
        <dbReference type="ChEBI" id="CHEBI:78450"/>
    </reaction>
    <physiologicalReaction direction="left-to-right" evidence="29">
        <dbReference type="Rhea" id="RHEA:41801"/>
    </physiologicalReaction>
</comment>
<evidence type="ECO:0000256" key="18">
    <source>
        <dbReference type="ARBA" id="ARBA00023442"/>
    </source>
</evidence>
<feature type="active site" description="Proton donor; for dehydratase activity" evidence="49">
    <location>
        <position position="4648"/>
    </location>
</feature>
<dbReference type="SMART" id="SM00829">
    <property type="entry name" value="PKS_ER"/>
    <property type="match status" value="2"/>
</dbReference>
<keyword evidence="2" id="KW-0596">Phosphopantetheine</keyword>
<comment type="catalytic activity">
    <reaction evidence="45">
        <text>3-oxooctanoyl-[ACP] + NADPH + H(+) = (3R)-hydroxyoctanoyl-[ACP] + NADP(+)</text>
        <dbReference type="Rhea" id="RHEA:41840"/>
        <dbReference type="Rhea" id="RHEA-COMP:9633"/>
        <dbReference type="Rhea" id="RHEA-COMP:9634"/>
        <dbReference type="ChEBI" id="CHEBI:15378"/>
        <dbReference type="ChEBI" id="CHEBI:57783"/>
        <dbReference type="ChEBI" id="CHEBI:58349"/>
        <dbReference type="ChEBI" id="CHEBI:78460"/>
        <dbReference type="ChEBI" id="CHEBI:78461"/>
    </reaction>
    <physiologicalReaction direction="left-to-right" evidence="45">
        <dbReference type="Rhea" id="RHEA:41841"/>
    </physiologicalReaction>
</comment>
<feature type="region of interest" description="C-terminal hotdog fold" evidence="49">
    <location>
        <begin position="4588"/>
        <end position="4725"/>
    </location>
</feature>
<evidence type="ECO:0000256" key="15">
    <source>
        <dbReference type="ARBA" id="ARBA00023399"/>
    </source>
</evidence>
<name>A0ABZ2LJU7_9BACT</name>
<comment type="catalytic activity">
    <reaction evidence="17">
        <text>(3R)-hydroxybutanoyl-[ACP] = (2E)-butenoyl-[ACP] + H2O</text>
        <dbReference type="Rhea" id="RHEA:41808"/>
        <dbReference type="Rhea" id="RHEA-COMP:9626"/>
        <dbReference type="Rhea" id="RHEA-COMP:9627"/>
        <dbReference type="ChEBI" id="CHEBI:15377"/>
        <dbReference type="ChEBI" id="CHEBI:78451"/>
        <dbReference type="ChEBI" id="CHEBI:78453"/>
    </reaction>
    <physiologicalReaction direction="left-to-right" evidence="17">
        <dbReference type="Rhea" id="RHEA:41809"/>
    </physiologicalReaction>
</comment>
<feature type="domain" description="Ketosynthase family 3 (KS3)" evidence="52">
    <location>
        <begin position="3569"/>
        <end position="3992"/>
    </location>
</feature>
<feature type="domain" description="Ketosynthase family 3 (KS3)" evidence="52">
    <location>
        <begin position="33"/>
        <end position="459"/>
    </location>
</feature>
<dbReference type="InterPro" id="IPR014043">
    <property type="entry name" value="Acyl_transferase_dom"/>
</dbReference>
<evidence type="ECO:0000256" key="21">
    <source>
        <dbReference type="ARBA" id="ARBA00047400"/>
    </source>
</evidence>
<evidence type="ECO:0000256" key="40">
    <source>
        <dbReference type="ARBA" id="ARBA00049019"/>
    </source>
</evidence>
<dbReference type="InterPro" id="IPR014030">
    <property type="entry name" value="Ketoacyl_synth_N"/>
</dbReference>
<dbReference type="Gene3D" id="3.40.50.1820">
    <property type="entry name" value="alpha/beta hydrolase"/>
    <property type="match status" value="1"/>
</dbReference>
<evidence type="ECO:0000256" key="41">
    <source>
        <dbReference type="ARBA" id="ARBA00049109"/>
    </source>
</evidence>
<comment type="catalytic activity">
    <reaction evidence="20">
        <text>hexanoyl-[ACP] + malonyl-[ACP] + H(+) = 3-oxooctanoyl-[ACP] + holo-[ACP] + CO2</text>
        <dbReference type="Rhea" id="RHEA:41836"/>
        <dbReference type="Rhea" id="RHEA-COMP:9623"/>
        <dbReference type="Rhea" id="RHEA-COMP:9632"/>
        <dbReference type="Rhea" id="RHEA-COMP:9633"/>
        <dbReference type="Rhea" id="RHEA-COMP:9685"/>
        <dbReference type="ChEBI" id="CHEBI:15378"/>
        <dbReference type="ChEBI" id="CHEBI:16526"/>
        <dbReference type="ChEBI" id="CHEBI:64479"/>
        <dbReference type="ChEBI" id="CHEBI:78449"/>
        <dbReference type="ChEBI" id="CHEBI:78459"/>
        <dbReference type="ChEBI" id="CHEBI:78460"/>
    </reaction>
    <physiologicalReaction direction="left-to-right" evidence="20">
        <dbReference type="Rhea" id="RHEA:41837"/>
    </physiologicalReaction>
</comment>
<dbReference type="InterPro" id="IPR055123">
    <property type="entry name" value="SpnB-like_Rossmann"/>
</dbReference>
<comment type="catalytic activity">
    <reaction evidence="41">
        <text>decanoyl-[ACP] + malonyl-[ACP] + H(+) = 3-oxododecanoyl-[ACP] + holo-[ACP] + CO2</text>
        <dbReference type="Rhea" id="RHEA:41868"/>
        <dbReference type="Rhea" id="RHEA-COMP:9623"/>
        <dbReference type="Rhea" id="RHEA-COMP:9640"/>
        <dbReference type="Rhea" id="RHEA-COMP:9641"/>
        <dbReference type="Rhea" id="RHEA-COMP:9685"/>
        <dbReference type="ChEBI" id="CHEBI:15378"/>
        <dbReference type="ChEBI" id="CHEBI:16526"/>
        <dbReference type="ChEBI" id="CHEBI:64479"/>
        <dbReference type="ChEBI" id="CHEBI:78449"/>
        <dbReference type="ChEBI" id="CHEBI:78468"/>
        <dbReference type="ChEBI" id="CHEBI:78469"/>
    </reaction>
    <physiologicalReaction direction="left-to-right" evidence="41">
        <dbReference type="Rhea" id="RHEA:41869"/>
    </physiologicalReaction>
</comment>
<dbReference type="Pfam" id="PF00550">
    <property type="entry name" value="PP-binding"/>
    <property type="match status" value="4"/>
</dbReference>
<dbReference type="InterPro" id="IPR049900">
    <property type="entry name" value="PKS_mFAS_DH"/>
</dbReference>
<evidence type="ECO:0000256" key="6">
    <source>
        <dbReference type="ARBA" id="ARBA00022898"/>
    </source>
</evidence>
<dbReference type="Pfam" id="PF14765">
    <property type="entry name" value="PS-DH"/>
    <property type="match status" value="2"/>
</dbReference>
<feature type="active site" description="Proton donor; for dehydratase activity" evidence="49">
    <location>
        <position position="1126"/>
    </location>
</feature>
<feature type="domain" description="Carrier" evidence="51">
    <location>
        <begin position="6970"/>
        <end position="7045"/>
    </location>
</feature>
<dbReference type="Proteomes" id="UP001374803">
    <property type="component" value="Chromosome"/>
</dbReference>
<comment type="catalytic activity">
    <reaction evidence="15">
        <text>(3R)-hydroxyoctadecanoyl-[ACP] = (2E)-octadecenoyl-[ACP] + H2O</text>
        <dbReference type="Rhea" id="RHEA:41924"/>
        <dbReference type="Rhea" id="RHEA-COMP:9654"/>
        <dbReference type="Rhea" id="RHEA-COMP:9655"/>
        <dbReference type="ChEBI" id="CHEBI:15377"/>
        <dbReference type="ChEBI" id="CHEBI:78488"/>
        <dbReference type="ChEBI" id="CHEBI:78489"/>
    </reaction>
    <physiologicalReaction direction="left-to-right" evidence="15">
        <dbReference type="Rhea" id="RHEA:41925"/>
    </physiologicalReaction>
</comment>
<dbReference type="InterPro" id="IPR057326">
    <property type="entry name" value="KR_dom"/>
</dbReference>
<dbReference type="Gene3D" id="3.30.70.3290">
    <property type="match status" value="4"/>
</dbReference>
<dbReference type="Pfam" id="PF00975">
    <property type="entry name" value="Thioesterase"/>
    <property type="match status" value="1"/>
</dbReference>
<proteinExistence type="predicted"/>
<evidence type="ECO:0000256" key="10">
    <source>
        <dbReference type="ARBA" id="ARBA00023351"/>
    </source>
</evidence>
<comment type="catalytic activity">
    <reaction evidence="43">
        <text>3-oxododecanoyl-[ACP] + NADPH + H(+) = (3R)-hydroxydodecanoyl-[ACP] + NADP(+)</text>
        <dbReference type="Rhea" id="RHEA:41872"/>
        <dbReference type="Rhea" id="RHEA-COMP:9641"/>
        <dbReference type="Rhea" id="RHEA-COMP:9642"/>
        <dbReference type="ChEBI" id="CHEBI:15378"/>
        <dbReference type="ChEBI" id="CHEBI:57783"/>
        <dbReference type="ChEBI" id="CHEBI:58349"/>
        <dbReference type="ChEBI" id="CHEBI:78469"/>
        <dbReference type="ChEBI" id="CHEBI:78470"/>
    </reaction>
    <physiologicalReaction direction="left-to-right" evidence="43">
        <dbReference type="Rhea" id="RHEA:41873"/>
    </physiologicalReaction>
</comment>
<keyword evidence="7" id="KW-0456">Lyase</keyword>
<comment type="catalytic activity">
    <reaction evidence="44">
        <text>3-oxohexadecanoyl-[ACP] + NADPH + H(+) = (3R)-hydroxyhexadecanoyl-[ACP] + NADP(+)</text>
        <dbReference type="Rhea" id="RHEA:41904"/>
        <dbReference type="Rhea" id="RHEA-COMP:9649"/>
        <dbReference type="Rhea" id="RHEA-COMP:9650"/>
        <dbReference type="ChEBI" id="CHEBI:15378"/>
        <dbReference type="ChEBI" id="CHEBI:57783"/>
        <dbReference type="ChEBI" id="CHEBI:58349"/>
        <dbReference type="ChEBI" id="CHEBI:78478"/>
        <dbReference type="ChEBI" id="CHEBI:78480"/>
    </reaction>
    <physiologicalReaction direction="left-to-right" evidence="44">
        <dbReference type="Rhea" id="RHEA:41905"/>
    </physiologicalReaction>
</comment>
<evidence type="ECO:0000256" key="48">
    <source>
        <dbReference type="ARBA" id="ARBA00049533"/>
    </source>
</evidence>
<evidence type="ECO:0000259" key="52">
    <source>
        <dbReference type="PROSITE" id="PS52004"/>
    </source>
</evidence>
<evidence type="ECO:0000256" key="43">
    <source>
        <dbReference type="ARBA" id="ARBA00049263"/>
    </source>
</evidence>
<evidence type="ECO:0000313" key="55">
    <source>
        <dbReference type="Proteomes" id="UP001374803"/>
    </source>
</evidence>
<dbReference type="Pfam" id="PF16197">
    <property type="entry name" value="KAsynt_C_assoc"/>
    <property type="match status" value="3"/>
</dbReference>
<comment type="catalytic activity">
    <reaction evidence="28">
        <text>3-oxobutanoyl-[ACP] + NADPH + H(+) = (3R)-hydroxybutanoyl-[ACP] + NADP(+)</text>
        <dbReference type="Rhea" id="RHEA:41804"/>
        <dbReference type="Rhea" id="RHEA-COMP:9625"/>
        <dbReference type="Rhea" id="RHEA-COMP:9626"/>
        <dbReference type="ChEBI" id="CHEBI:15378"/>
        <dbReference type="ChEBI" id="CHEBI:57783"/>
        <dbReference type="ChEBI" id="CHEBI:58349"/>
        <dbReference type="ChEBI" id="CHEBI:78450"/>
        <dbReference type="ChEBI" id="CHEBI:78451"/>
    </reaction>
    <physiologicalReaction direction="left-to-right" evidence="28">
        <dbReference type="Rhea" id="RHEA:41805"/>
    </physiologicalReaction>
</comment>
<comment type="catalytic activity">
    <reaction evidence="30">
        <text>hexadecanoyl-[ACP] + malonyl-[ACP] + H(+) = 3-oxooctadecanoyl-[ACP] + holo-[ACP] + CO2</text>
        <dbReference type="Rhea" id="RHEA:41916"/>
        <dbReference type="Rhea" id="RHEA-COMP:9623"/>
        <dbReference type="Rhea" id="RHEA-COMP:9652"/>
        <dbReference type="Rhea" id="RHEA-COMP:9653"/>
        <dbReference type="Rhea" id="RHEA-COMP:9685"/>
        <dbReference type="ChEBI" id="CHEBI:15378"/>
        <dbReference type="ChEBI" id="CHEBI:16526"/>
        <dbReference type="ChEBI" id="CHEBI:64479"/>
        <dbReference type="ChEBI" id="CHEBI:78449"/>
        <dbReference type="ChEBI" id="CHEBI:78483"/>
        <dbReference type="ChEBI" id="CHEBI:78487"/>
    </reaction>
    <physiologicalReaction direction="left-to-right" evidence="30">
        <dbReference type="Rhea" id="RHEA:41917"/>
    </physiologicalReaction>
</comment>
<dbReference type="InterPro" id="IPR032821">
    <property type="entry name" value="PKS_assoc"/>
</dbReference>
<evidence type="ECO:0000256" key="49">
    <source>
        <dbReference type="PROSITE-ProRule" id="PRU01363"/>
    </source>
</evidence>
<evidence type="ECO:0000256" key="42">
    <source>
        <dbReference type="ARBA" id="ARBA00049171"/>
    </source>
</evidence>
<dbReference type="SMART" id="SM01294">
    <property type="entry name" value="PKS_PP_betabranch"/>
    <property type="match status" value="3"/>
</dbReference>
<dbReference type="Pfam" id="PF08659">
    <property type="entry name" value="KR"/>
    <property type="match status" value="4"/>
</dbReference>
<dbReference type="Pfam" id="PF00698">
    <property type="entry name" value="Acyl_transf_1"/>
    <property type="match status" value="4"/>
</dbReference>
<feature type="domain" description="PKS/mFAS DH" evidence="53">
    <location>
        <begin position="930"/>
        <end position="1203"/>
    </location>
</feature>
<evidence type="ECO:0000256" key="33">
    <source>
        <dbReference type="ARBA" id="ARBA00048420"/>
    </source>
</evidence>
<evidence type="ECO:0000256" key="31">
    <source>
        <dbReference type="ARBA" id="ARBA00048281"/>
    </source>
</evidence>
<evidence type="ECO:0000256" key="45">
    <source>
        <dbReference type="ARBA" id="ARBA00049422"/>
    </source>
</evidence>
<dbReference type="InterPro" id="IPR016039">
    <property type="entry name" value="Thiolase-like"/>
</dbReference>
<evidence type="ECO:0000259" key="51">
    <source>
        <dbReference type="PROSITE" id="PS50075"/>
    </source>
</evidence>
<dbReference type="InterPro" id="IPR036291">
    <property type="entry name" value="NAD(P)-bd_dom_sf"/>
</dbReference>
<comment type="catalytic activity">
    <reaction evidence="14">
        <text>(3R)-hydroxytetradecanoyl-[ACP] = (2E)-tetradecenoyl-[ACP] + H2O</text>
        <dbReference type="Rhea" id="RHEA:41892"/>
        <dbReference type="Rhea" id="RHEA-COMP:9646"/>
        <dbReference type="Rhea" id="RHEA-COMP:9647"/>
        <dbReference type="ChEBI" id="CHEBI:15377"/>
        <dbReference type="ChEBI" id="CHEBI:78474"/>
        <dbReference type="ChEBI" id="CHEBI:78475"/>
    </reaction>
    <physiologicalReaction direction="left-to-right" evidence="14">
        <dbReference type="Rhea" id="RHEA:41893"/>
    </physiologicalReaction>
</comment>
<dbReference type="PROSITE" id="PS01162">
    <property type="entry name" value="QOR_ZETA_CRYSTAL"/>
    <property type="match status" value="2"/>
</dbReference>
<evidence type="ECO:0000256" key="39">
    <source>
        <dbReference type="ARBA" id="ARBA00048935"/>
    </source>
</evidence>
<evidence type="ECO:0000256" key="12">
    <source>
        <dbReference type="ARBA" id="ARBA00023388"/>
    </source>
</evidence>
<comment type="catalytic activity">
    <reaction evidence="40">
        <text>(2E)-octadecenoyl-[ACP] + NADPH + H(+) = octadecanoyl-[ACP] + NADP(+)</text>
        <dbReference type="Rhea" id="RHEA:41928"/>
        <dbReference type="Rhea" id="RHEA-COMP:9655"/>
        <dbReference type="Rhea" id="RHEA-COMP:9656"/>
        <dbReference type="ChEBI" id="CHEBI:15378"/>
        <dbReference type="ChEBI" id="CHEBI:57783"/>
        <dbReference type="ChEBI" id="CHEBI:58349"/>
        <dbReference type="ChEBI" id="CHEBI:78489"/>
        <dbReference type="ChEBI" id="CHEBI:78495"/>
    </reaction>
    <physiologicalReaction direction="left-to-right" evidence="40">
        <dbReference type="Rhea" id="RHEA:41929"/>
    </physiologicalReaction>
</comment>
<dbReference type="InterPro" id="IPR016035">
    <property type="entry name" value="Acyl_Trfase/lysoPLipase"/>
</dbReference>
<evidence type="ECO:0000256" key="32">
    <source>
        <dbReference type="ARBA" id="ARBA00048289"/>
    </source>
</evidence>
<dbReference type="InterPro" id="IPR013968">
    <property type="entry name" value="PKS_KR"/>
</dbReference>
<dbReference type="Gene3D" id="3.40.47.10">
    <property type="match status" value="4"/>
</dbReference>
<evidence type="ECO:0000256" key="19">
    <source>
        <dbReference type="ARBA" id="ARBA00047300"/>
    </source>
</evidence>
<feature type="domain" description="Carrier" evidence="51">
    <location>
        <begin position="2009"/>
        <end position="2084"/>
    </location>
</feature>
<comment type="catalytic activity">
    <reaction evidence="48">
        <text>octanoyl-[ACP] + malonyl-[ACP] + H(+) = 3-oxodecanoyl-[ACP] + holo-[ACP] + CO2</text>
        <dbReference type="Rhea" id="RHEA:41852"/>
        <dbReference type="Rhea" id="RHEA-COMP:9623"/>
        <dbReference type="Rhea" id="RHEA-COMP:9636"/>
        <dbReference type="Rhea" id="RHEA-COMP:9637"/>
        <dbReference type="Rhea" id="RHEA-COMP:9685"/>
        <dbReference type="ChEBI" id="CHEBI:15378"/>
        <dbReference type="ChEBI" id="CHEBI:16526"/>
        <dbReference type="ChEBI" id="CHEBI:64479"/>
        <dbReference type="ChEBI" id="CHEBI:78449"/>
        <dbReference type="ChEBI" id="CHEBI:78463"/>
        <dbReference type="ChEBI" id="CHEBI:78464"/>
    </reaction>
    <physiologicalReaction direction="left-to-right" evidence="48">
        <dbReference type="Rhea" id="RHEA:41853"/>
    </physiologicalReaction>
</comment>
<evidence type="ECO:0000256" key="20">
    <source>
        <dbReference type="ARBA" id="ARBA00047394"/>
    </source>
</evidence>
<dbReference type="Gene3D" id="3.10.129.110">
    <property type="entry name" value="Polyketide synthase dehydratase"/>
    <property type="match status" value="2"/>
</dbReference>
<keyword evidence="8" id="KW-0511">Multifunctional enzyme</keyword>
<evidence type="ECO:0000256" key="47">
    <source>
        <dbReference type="ARBA" id="ARBA00049521"/>
    </source>
</evidence>
<dbReference type="InterPro" id="IPR018201">
    <property type="entry name" value="Ketoacyl_synth_AS"/>
</dbReference>
<dbReference type="InterPro" id="IPR050091">
    <property type="entry name" value="PKS_NRPS_Biosynth_Enz"/>
</dbReference>
<comment type="catalytic activity">
    <reaction evidence="33">
        <text>(2E)-octenoyl-[ACP] + NADPH + H(+) = octanoyl-[ACP] + NADP(+)</text>
        <dbReference type="Rhea" id="RHEA:41848"/>
        <dbReference type="Rhea" id="RHEA-COMP:9635"/>
        <dbReference type="Rhea" id="RHEA-COMP:9636"/>
        <dbReference type="ChEBI" id="CHEBI:15378"/>
        <dbReference type="ChEBI" id="CHEBI:57783"/>
        <dbReference type="ChEBI" id="CHEBI:58349"/>
        <dbReference type="ChEBI" id="CHEBI:78462"/>
        <dbReference type="ChEBI" id="CHEBI:78463"/>
    </reaction>
    <physiologicalReaction direction="left-to-right" evidence="33">
        <dbReference type="Rhea" id="RHEA:41849"/>
    </physiologicalReaction>
</comment>
<comment type="catalytic activity">
    <reaction evidence="38">
        <text>hexadecanoyl-[ACP] + H2O = hexadecanoate + holo-[ACP] + H(+)</text>
        <dbReference type="Rhea" id="RHEA:41932"/>
        <dbReference type="Rhea" id="RHEA-COMP:9652"/>
        <dbReference type="Rhea" id="RHEA-COMP:9685"/>
        <dbReference type="ChEBI" id="CHEBI:7896"/>
        <dbReference type="ChEBI" id="CHEBI:15377"/>
        <dbReference type="ChEBI" id="CHEBI:15378"/>
        <dbReference type="ChEBI" id="CHEBI:64479"/>
        <dbReference type="ChEBI" id="CHEBI:78483"/>
        <dbReference type="EC" id="3.1.2.14"/>
    </reaction>
    <physiologicalReaction direction="left-to-right" evidence="38">
        <dbReference type="Rhea" id="RHEA:41933"/>
    </physiologicalReaction>
</comment>
<comment type="catalytic activity">
    <reaction evidence="26">
        <text>(2E)-hexadecenoyl-[ACP] + NADPH + H(+) = hexadecanoyl-[ACP] + NADP(+)</text>
        <dbReference type="Rhea" id="RHEA:41912"/>
        <dbReference type="Rhea" id="RHEA-COMP:9651"/>
        <dbReference type="Rhea" id="RHEA-COMP:9652"/>
        <dbReference type="ChEBI" id="CHEBI:15378"/>
        <dbReference type="ChEBI" id="CHEBI:57783"/>
        <dbReference type="ChEBI" id="CHEBI:58349"/>
        <dbReference type="ChEBI" id="CHEBI:78481"/>
        <dbReference type="ChEBI" id="CHEBI:78483"/>
    </reaction>
    <physiologicalReaction direction="left-to-right" evidence="26">
        <dbReference type="Rhea" id="RHEA:41913"/>
    </physiologicalReaction>
</comment>
<dbReference type="InterPro" id="IPR014031">
    <property type="entry name" value="Ketoacyl_synth_C"/>
</dbReference>
<comment type="catalytic activity">
    <reaction evidence="36">
        <text>a 2,3-saturated acyl-[ACP] + NADP(+) = a (2E)-enoyl-[ACP] + NADPH + H(+)</text>
        <dbReference type="Rhea" id="RHEA:22564"/>
        <dbReference type="Rhea" id="RHEA-COMP:9925"/>
        <dbReference type="Rhea" id="RHEA-COMP:9926"/>
        <dbReference type="ChEBI" id="CHEBI:15378"/>
        <dbReference type="ChEBI" id="CHEBI:57783"/>
        <dbReference type="ChEBI" id="CHEBI:58349"/>
        <dbReference type="ChEBI" id="CHEBI:78784"/>
        <dbReference type="ChEBI" id="CHEBI:78785"/>
        <dbReference type="EC" id="1.3.1.39"/>
    </reaction>
    <physiologicalReaction direction="right-to-left" evidence="36">
        <dbReference type="Rhea" id="RHEA:22566"/>
    </physiologicalReaction>
</comment>
<evidence type="ECO:0000256" key="24">
    <source>
        <dbReference type="ARBA" id="ARBA00047500"/>
    </source>
</evidence>
<evidence type="ECO:0000256" key="50">
    <source>
        <dbReference type="SAM" id="MobiDB-lite"/>
    </source>
</evidence>
<dbReference type="SUPFAM" id="SSF50129">
    <property type="entry name" value="GroES-like"/>
    <property type="match status" value="2"/>
</dbReference>
<evidence type="ECO:0000256" key="30">
    <source>
        <dbReference type="ARBA" id="ARBA00048051"/>
    </source>
</evidence>
<dbReference type="SUPFAM" id="SSF47336">
    <property type="entry name" value="ACP-like"/>
    <property type="match status" value="3"/>
</dbReference>
<evidence type="ECO:0000256" key="35">
    <source>
        <dbReference type="ARBA" id="ARBA00048571"/>
    </source>
</evidence>
<dbReference type="InterPro" id="IPR020806">
    <property type="entry name" value="PKS_PP-bd"/>
</dbReference>
<dbReference type="CDD" id="cd00833">
    <property type="entry name" value="PKS"/>
    <property type="match status" value="4"/>
</dbReference>
<evidence type="ECO:0000256" key="13">
    <source>
        <dbReference type="ARBA" id="ARBA00023394"/>
    </source>
</evidence>
<keyword evidence="55" id="KW-1185">Reference proteome</keyword>
<feature type="active site" description="Proton acceptor; for dehydratase activity" evidence="49">
    <location>
        <position position="962"/>
    </location>
</feature>
<evidence type="ECO:0000313" key="54">
    <source>
        <dbReference type="EMBL" id="WXB10675.1"/>
    </source>
</evidence>
<evidence type="ECO:0000256" key="3">
    <source>
        <dbReference type="ARBA" id="ARBA00022553"/>
    </source>
</evidence>